<dbReference type="InterPro" id="IPR027051">
    <property type="entry name" value="XdhC_Rossmann_dom"/>
</dbReference>
<evidence type="ECO:0000259" key="2">
    <source>
        <dbReference type="Pfam" id="PF13478"/>
    </source>
</evidence>
<dbReference type="InterPro" id="IPR003777">
    <property type="entry name" value="XdhC_CoxI"/>
</dbReference>
<dbReference type="EMBL" id="JAJOMB010000001">
    <property type="protein sequence ID" value="MCD5309427.1"/>
    <property type="molecule type" value="Genomic_DNA"/>
</dbReference>
<reference evidence="3" key="1">
    <citation type="submission" date="2021-11" db="EMBL/GenBank/DDBJ databases">
        <title>Streptomyces corallinus and Kineosporia corallina sp. nov., two new coral-derived marine actinobacteria.</title>
        <authorList>
            <person name="Buangrab K."/>
            <person name="Sutthacheep M."/>
            <person name="Yeemin T."/>
            <person name="Harunari E."/>
            <person name="Igarashi Y."/>
            <person name="Sripreechasak P."/>
            <person name="Kanchanasin P."/>
            <person name="Tanasupawat S."/>
            <person name="Phongsopitanun W."/>
        </authorList>
    </citation>
    <scope>NUCLEOTIDE SEQUENCE</scope>
    <source>
        <strain evidence="3">JCM 31032</strain>
    </source>
</reference>
<feature type="domain" description="XdhC- CoxI" evidence="1">
    <location>
        <begin position="11"/>
        <end position="78"/>
    </location>
</feature>
<dbReference type="PANTHER" id="PTHR30388:SF4">
    <property type="entry name" value="MOLYBDENUM COFACTOR INSERTION CHAPERONE PAOD"/>
    <property type="match status" value="1"/>
</dbReference>
<gene>
    <name evidence="3" type="ORF">LR394_00840</name>
</gene>
<dbReference type="Pfam" id="PF02625">
    <property type="entry name" value="XdhC_CoxI"/>
    <property type="match status" value="2"/>
</dbReference>
<evidence type="ECO:0000313" key="3">
    <source>
        <dbReference type="EMBL" id="MCD5309427.1"/>
    </source>
</evidence>
<keyword evidence="4" id="KW-1185">Reference proteome</keyword>
<dbReference type="Gene3D" id="3.40.50.720">
    <property type="entry name" value="NAD(P)-binding Rossmann-like Domain"/>
    <property type="match status" value="1"/>
</dbReference>
<name>A0A9X1N6U4_9ACTN</name>
<protein>
    <submittedName>
        <fullName evidence="3">XdhC family protein</fullName>
    </submittedName>
</protein>
<comment type="caution">
    <text evidence="3">The sequence shown here is derived from an EMBL/GenBank/DDBJ whole genome shotgun (WGS) entry which is preliminary data.</text>
</comment>
<dbReference type="RefSeq" id="WP_231438354.1">
    <property type="nucleotide sequence ID" value="NZ_JAJOMB010000001.1"/>
</dbReference>
<dbReference type="InterPro" id="IPR052698">
    <property type="entry name" value="MoCofactor_Util/Proc"/>
</dbReference>
<sequence>MRELLTGLDHWRAQGKRCAVARVVDVDGSGPREPGAAMAVNEDGEVLGSVSGGCVEGAVVSAALELIERDEAELVSFGYSDNDALAVGLTCGGTIHLVIQPFAQLIGFEQLAEAVRAGEPVVLASVVQAEDQLGATALVRPGRPLLGSLGNAELDRVVARDAAGELGQARVRRYGPRGEARRSDVGVFVQPFLPPARMIIFGAVDFAGALSQVASVLGFRVTLCDAREMFATRARFPHADEVLVDWPHRLLARIGPSLTPRDAICVLTHEAKFDVPAVLAALQTQVGYLGAMGSRRTHDDRLERLRAAGADEADLDRLHSPIGLDLGARTPEETAVSICAEIIALRSGVEVVQPLGRTRGPIHPQLRLLQASGE</sequence>
<feature type="domain" description="XdhC- CoxI" evidence="1">
    <location>
        <begin position="115"/>
        <end position="175"/>
    </location>
</feature>
<dbReference type="Proteomes" id="UP001138997">
    <property type="component" value="Unassembled WGS sequence"/>
</dbReference>
<dbReference type="Pfam" id="PF13478">
    <property type="entry name" value="XdhC_C"/>
    <property type="match status" value="1"/>
</dbReference>
<evidence type="ECO:0000313" key="4">
    <source>
        <dbReference type="Proteomes" id="UP001138997"/>
    </source>
</evidence>
<accession>A0A9X1N6U4</accession>
<feature type="domain" description="XdhC Rossmann" evidence="2">
    <location>
        <begin position="198"/>
        <end position="342"/>
    </location>
</feature>
<evidence type="ECO:0000259" key="1">
    <source>
        <dbReference type="Pfam" id="PF02625"/>
    </source>
</evidence>
<organism evidence="3 4">
    <name type="scientific">Kineosporia babensis</name>
    <dbReference type="NCBI Taxonomy" id="499548"/>
    <lineage>
        <taxon>Bacteria</taxon>
        <taxon>Bacillati</taxon>
        <taxon>Actinomycetota</taxon>
        <taxon>Actinomycetes</taxon>
        <taxon>Kineosporiales</taxon>
        <taxon>Kineosporiaceae</taxon>
        <taxon>Kineosporia</taxon>
    </lineage>
</organism>
<proteinExistence type="predicted"/>
<dbReference type="PANTHER" id="PTHR30388">
    <property type="entry name" value="ALDEHYDE OXIDOREDUCTASE MOLYBDENUM COFACTOR ASSEMBLY PROTEIN"/>
    <property type="match status" value="1"/>
</dbReference>
<dbReference type="AlphaFoldDB" id="A0A9X1N6U4"/>